<feature type="domain" description="GH26" evidence="6">
    <location>
        <begin position="10"/>
        <end position="322"/>
    </location>
</feature>
<dbReference type="Proteomes" id="UP000585638">
    <property type="component" value="Unassembled WGS sequence"/>
</dbReference>
<organism evidence="7 8">
    <name type="scientific">Kutzneria kofuensis</name>
    <dbReference type="NCBI Taxonomy" id="103725"/>
    <lineage>
        <taxon>Bacteria</taxon>
        <taxon>Bacillati</taxon>
        <taxon>Actinomycetota</taxon>
        <taxon>Actinomycetes</taxon>
        <taxon>Pseudonocardiales</taxon>
        <taxon>Pseudonocardiaceae</taxon>
        <taxon>Kutzneria</taxon>
    </lineage>
</organism>
<evidence type="ECO:0000256" key="5">
    <source>
        <dbReference type="SAM" id="MobiDB-lite"/>
    </source>
</evidence>
<gene>
    <name evidence="7" type="ORF">BJ998_007788</name>
</gene>
<protein>
    <submittedName>
        <fullName evidence="7">Beta-mannanase</fullName>
    </submittedName>
</protein>
<evidence type="ECO:0000256" key="4">
    <source>
        <dbReference type="PROSITE-ProRule" id="PRU01100"/>
    </source>
</evidence>
<dbReference type="InterPro" id="IPR022790">
    <property type="entry name" value="GH26_dom"/>
</dbReference>
<dbReference type="Pfam" id="PF02156">
    <property type="entry name" value="Glyco_hydro_26"/>
    <property type="match status" value="1"/>
</dbReference>
<dbReference type="PROSITE" id="PS51764">
    <property type="entry name" value="GH26"/>
    <property type="match status" value="1"/>
</dbReference>
<evidence type="ECO:0000313" key="8">
    <source>
        <dbReference type="Proteomes" id="UP000585638"/>
    </source>
</evidence>
<name>A0A7W9KQ44_9PSEU</name>
<comment type="similarity">
    <text evidence="1 4">Belongs to the glycosyl hydrolase 26 family.</text>
</comment>
<evidence type="ECO:0000256" key="2">
    <source>
        <dbReference type="ARBA" id="ARBA00022801"/>
    </source>
</evidence>
<reference evidence="7 8" key="1">
    <citation type="submission" date="2020-08" db="EMBL/GenBank/DDBJ databases">
        <title>Sequencing the genomes of 1000 actinobacteria strains.</title>
        <authorList>
            <person name="Klenk H.-P."/>
        </authorList>
    </citation>
    <scope>NUCLEOTIDE SEQUENCE [LARGE SCALE GENOMIC DNA]</scope>
    <source>
        <strain evidence="7 8">DSM 43851</strain>
    </source>
</reference>
<evidence type="ECO:0000259" key="6">
    <source>
        <dbReference type="PROSITE" id="PS51764"/>
    </source>
</evidence>
<keyword evidence="2 4" id="KW-0378">Hydrolase</keyword>
<feature type="compositionally biased region" description="Low complexity" evidence="5">
    <location>
        <begin position="1"/>
        <end position="14"/>
    </location>
</feature>
<feature type="region of interest" description="Disordered" evidence="5">
    <location>
        <begin position="1"/>
        <end position="23"/>
    </location>
</feature>
<evidence type="ECO:0000256" key="3">
    <source>
        <dbReference type="ARBA" id="ARBA00023295"/>
    </source>
</evidence>
<sequence length="341" mass="37607">MAVAGNEAVANAAGPSRSPVTGPLPEQQRYFGLFREVADQSTVPASAFADYGAVPASVMWFDNWGRRAAFPVATAEALWRRNVLPHFTWEPWDPTLALTDPNQIGLDAITGGQWDDYIAARGREFARYGKPLIVRWGHEFNGNWYPWAVATNNQDPRAFVRAYRHVHDIVRAQGAHNVQWCWAFNNGASPAADWNDEALAYPGGAYVDWIGIDGYNWGFGPSWDPTVDHWTSFVDTFAAAYARARAIDPGKPVMLPEFASSEDGGSKSEWVAAMIAALNAGRFPNLRLLTWFDIDKEERWSLTPGLPGLRELVGSGDRGRWANAAGCAAAAVPRTFRPLPE</sequence>
<dbReference type="PANTHER" id="PTHR40079">
    <property type="entry name" value="MANNAN ENDO-1,4-BETA-MANNOSIDASE E-RELATED"/>
    <property type="match status" value="1"/>
</dbReference>
<feature type="active site" description="Nucleophile" evidence="4">
    <location>
        <position position="257"/>
    </location>
</feature>
<dbReference type="InterPro" id="IPR017853">
    <property type="entry name" value="GH"/>
</dbReference>
<dbReference type="GO" id="GO:0016985">
    <property type="term" value="F:mannan endo-1,4-beta-mannosidase activity"/>
    <property type="evidence" value="ECO:0007669"/>
    <property type="project" value="InterPro"/>
</dbReference>
<comment type="caution">
    <text evidence="7">The sequence shown here is derived from an EMBL/GenBank/DDBJ whole genome shotgun (WGS) entry which is preliminary data.</text>
</comment>
<dbReference type="RefSeq" id="WP_184868218.1">
    <property type="nucleotide sequence ID" value="NZ_JACHIR010000001.1"/>
</dbReference>
<dbReference type="InterPro" id="IPR000805">
    <property type="entry name" value="Glyco_hydro_26"/>
</dbReference>
<evidence type="ECO:0000313" key="7">
    <source>
        <dbReference type="EMBL" id="MBB5896592.1"/>
    </source>
</evidence>
<feature type="active site" description="Proton donor" evidence="4">
    <location>
        <position position="139"/>
    </location>
</feature>
<evidence type="ECO:0000256" key="1">
    <source>
        <dbReference type="ARBA" id="ARBA00007754"/>
    </source>
</evidence>
<keyword evidence="3 4" id="KW-0326">Glycosidase</keyword>
<dbReference type="AlphaFoldDB" id="A0A7W9KQ44"/>
<accession>A0A7W9KQ44</accession>
<dbReference type="GO" id="GO:0006080">
    <property type="term" value="P:substituted mannan metabolic process"/>
    <property type="evidence" value="ECO:0007669"/>
    <property type="project" value="InterPro"/>
</dbReference>
<proteinExistence type="inferred from homology"/>
<dbReference type="PANTHER" id="PTHR40079:SF4">
    <property type="entry name" value="GH26 DOMAIN-CONTAINING PROTEIN-RELATED"/>
    <property type="match status" value="1"/>
</dbReference>
<keyword evidence="8" id="KW-1185">Reference proteome</keyword>
<dbReference type="EMBL" id="JACHIR010000001">
    <property type="protein sequence ID" value="MBB5896592.1"/>
    <property type="molecule type" value="Genomic_DNA"/>
</dbReference>
<dbReference type="SUPFAM" id="SSF51445">
    <property type="entry name" value="(Trans)glycosidases"/>
    <property type="match status" value="1"/>
</dbReference>
<dbReference type="Gene3D" id="3.20.20.80">
    <property type="entry name" value="Glycosidases"/>
    <property type="match status" value="1"/>
</dbReference>